<evidence type="ECO:0000256" key="1">
    <source>
        <dbReference type="ARBA" id="ARBA00008535"/>
    </source>
</evidence>
<dbReference type="Pfam" id="PF04548">
    <property type="entry name" value="AIG1"/>
    <property type="match status" value="1"/>
</dbReference>
<dbReference type="InterPro" id="IPR006703">
    <property type="entry name" value="G_AIG1"/>
</dbReference>
<proteinExistence type="inferred from homology"/>
<reference evidence="5" key="1">
    <citation type="journal article" date="2014" name="Nat. Commun.">
        <title>The rainbow trout genome provides novel insights into evolution after whole-genome duplication in vertebrates.</title>
        <authorList>
            <person name="Berthelot C."/>
            <person name="Brunet F."/>
            <person name="Chalopin D."/>
            <person name="Juanchich A."/>
            <person name="Bernard M."/>
            <person name="Noel B."/>
            <person name="Bento P."/>
            <person name="Da Silva C."/>
            <person name="Labadie K."/>
            <person name="Alberti A."/>
            <person name="Aury J.M."/>
            <person name="Louis A."/>
            <person name="Dehais P."/>
            <person name="Bardou P."/>
            <person name="Montfort J."/>
            <person name="Klopp C."/>
            <person name="Cabau C."/>
            <person name="Gaspin C."/>
            <person name="Thorgaard G.H."/>
            <person name="Boussaha M."/>
            <person name="Quillet E."/>
            <person name="Guyomard R."/>
            <person name="Galiana D."/>
            <person name="Bobe J."/>
            <person name="Volff J.N."/>
            <person name="Genet C."/>
            <person name="Wincker P."/>
            <person name="Jaillon O."/>
            <person name="Roest Crollius H."/>
            <person name="Guiguen Y."/>
        </authorList>
    </citation>
    <scope>NUCLEOTIDE SEQUENCE [LARGE SCALE GENOMIC DNA]</scope>
</reference>
<feature type="chain" id="PRO_5001591788" description="AIG1-type G domain-containing protein" evidence="3">
    <location>
        <begin position="27"/>
        <end position="83"/>
    </location>
</feature>
<protein>
    <recommendedName>
        <fullName evidence="4">AIG1-type G domain-containing protein</fullName>
    </recommendedName>
</protein>
<feature type="signal peptide" evidence="3">
    <location>
        <begin position="1"/>
        <end position="26"/>
    </location>
</feature>
<keyword evidence="3" id="KW-0732">Signal</keyword>
<evidence type="ECO:0000313" key="6">
    <source>
        <dbReference type="Proteomes" id="UP000193380"/>
    </source>
</evidence>
<dbReference type="Proteomes" id="UP000193380">
    <property type="component" value="Unassembled WGS sequence"/>
</dbReference>
<dbReference type="InterPro" id="IPR027417">
    <property type="entry name" value="P-loop_NTPase"/>
</dbReference>
<evidence type="ECO:0000313" key="5">
    <source>
        <dbReference type="EMBL" id="CDQ85144.1"/>
    </source>
</evidence>
<evidence type="ECO:0000256" key="2">
    <source>
        <dbReference type="ARBA" id="ARBA00022741"/>
    </source>
</evidence>
<reference evidence="5" key="2">
    <citation type="submission" date="2014-03" db="EMBL/GenBank/DDBJ databases">
        <authorList>
            <person name="Genoscope - CEA"/>
        </authorList>
    </citation>
    <scope>NUCLEOTIDE SEQUENCE</scope>
</reference>
<dbReference type="PaxDb" id="8022-A0A060Y6X3"/>
<evidence type="ECO:0000256" key="3">
    <source>
        <dbReference type="SAM" id="SignalP"/>
    </source>
</evidence>
<organism evidence="5 6">
    <name type="scientific">Oncorhynchus mykiss</name>
    <name type="common">Rainbow trout</name>
    <name type="synonym">Salmo gairdneri</name>
    <dbReference type="NCBI Taxonomy" id="8022"/>
    <lineage>
        <taxon>Eukaryota</taxon>
        <taxon>Metazoa</taxon>
        <taxon>Chordata</taxon>
        <taxon>Craniata</taxon>
        <taxon>Vertebrata</taxon>
        <taxon>Euteleostomi</taxon>
        <taxon>Actinopterygii</taxon>
        <taxon>Neopterygii</taxon>
        <taxon>Teleostei</taxon>
        <taxon>Protacanthopterygii</taxon>
        <taxon>Salmoniformes</taxon>
        <taxon>Salmonidae</taxon>
        <taxon>Salmoninae</taxon>
        <taxon>Oncorhynchus</taxon>
    </lineage>
</organism>
<dbReference type="GO" id="GO:0005525">
    <property type="term" value="F:GTP binding"/>
    <property type="evidence" value="ECO:0007669"/>
    <property type="project" value="InterPro"/>
</dbReference>
<sequence>MAQGRERTLMILLLVTLCLQIFTGQCQDSGQPSDLRIVLVGKTGVGKSATGNTILGREWSPTLILSLQSVRKGVKRWMGGRSM</sequence>
<comment type="similarity">
    <text evidence="1">Belongs to the TRAFAC class TrmE-Era-EngA-EngB-Septin-like GTPase superfamily. AIG1/Toc34/Toc159-like paraseptin GTPase family. IAN subfamily.</text>
</comment>
<dbReference type="Gene3D" id="3.40.50.300">
    <property type="entry name" value="P-loop containing nucleotide triphosphate hydrolases"/>
    <property type="match status" value="1"/>
</dbReference>
<keyword evidence="2" id="KW-0547">Nucleotide-binding</keyword>
<feature type="domain" description="AIG1-type G" evidence="4">
    <location>
        <begin position="35"/>
        <end position="58"/>
    </location>
</feature>
<evidence type="ECO:0000259" key="4">
    <source>
        <dbReference type="Pfam" id="PF04548"/>
    </source>
</evidence>
<gene>
    <name evidence="5" type="ORF">GSONMT00052466001</name>
</gene>
<dbReference type="EMBL" id="FR906681">
    <property type="protein sequence ID" value="CDQ85144.1"/>
    <property type="molecule type" value="Genomic_DNA"/>
</dbReference>
<dbReference type="SUPFAM" id="SSF52540">
    <property type="entry name" value="P-loop containing nucleoside triphosphate hydrolases"/>
    <property type="match status" value="1"/>
</dbReference>
<name>A0A060Y6X3_ONCMY</name>
<accession>A0A060Y6X3</accession>
<dbReference type="AlphaFoldDB" id="A0A060Y6X3"/>